<name>A0A7W9X4C1_9BURK</name>
<dbReference type="Proteomes" id="UP000540787">
    <property type="component" value="Unassembled WGS sequence"/>
</dbReference>
<evidence type="ECO:0000313" key="2">
    <source>
        <dbReference type="Proteomes" id="UP000540787"/>
    </source>
</evidence>
<evidence type="ECO:0000313" key="1">
    <source>
        <dbReference type="EMBL" id="MBB6136307.1"/>
    </source>
</evidence>
<keyword evidence="2" id="KW-1185">Reference proteome</keyword>
<gene>
    <name evidence="1" type="ORF">HD842_004485</name>
</gene>
<accession>A0A7W9X4C1</accession>
<dbReference type="EMBL" id="JACHBX010000006">
    <property type="protein sequence ID" value="MBB6136307.1"/>
    <property type="molecule type" value="Genomic_DNA"/>
</dbReference>
<dbReference type="AlphaFoldDB" id="A0A7W9X4C1"/>
<dbReference type="RefSeq" id="WP_183557731.1">
    <property type="nucleotide sequence ID" value="NZ_JACHBX010000006.1"/>
</dbReference>
<reference evidence="1 2" key="1">
    <citation type="submission" date="2020-08" db="EMBL/GenBank/DDBJ databases">
        <title>The Agave Microbiome: Exploring the role of microbial communities in plant adaptations to desert environments.</title>
        <authorList>
            <person name="Partida-Martinez L.P."/>
        </authorList>
    </citation>
    <scope>NUCLEOTIDE SEQUENCE [LARGE SCALE GENOMIC DNA]</scope>
    <source>
        <strain evidence="1 2">AT3.2</strain>
    </source>
</reference>
<proteinExistence type="predicted"/>
<protein>
    <submittedName>
        <fullName evidence="1">Uncharacterized protein</fullName>
    </submittedName>
</protein>
<comment type="caution">
    <text evidence="1">The sequence shown here is derived from an EMBL/GenBank/DDBJ whole genome shotgun (WGS) entry which is preliminary data.</text>
</comment>
<sequence>MFTQNDVLEYTGMQGHMIRVLWIDRSQALAWTYRLGSHSALPEPVLLHELEEALRAGGVRRLLVDPFAAAPPQEPVPQGYLALQAKAWSAVRALHADRQALYQPRERAILMAGYAATHGISKSSILRYLRRYWERGQTPDALLPDYGNSGAPGRTRAVTAGIKRGRPRKGEATGTNADERMRAIFRAAAARYAASHDDFSRRAAYRQMLGDFFQGQDAGGLPSFGQFNYWLERDAAAPPAVTLTRPCAPLPGRAAPRFAHHAAMP</sequence>
<organism evidence="1 2">
    <name type="scientific">Massilia aurea</name>
    <dbReference type="NCBI Taxonomy" id="373040"/>
    <lineage>
        <taxon>Bacteria</taxon>
        <taxon>Pseudomonadati</taxon>
        <taxon>Pseudomonadota</taxon>
        <taxon>Betaproteobacteria</taxon>
        <taxon>Burkholderiales</taxon>
        <taxon>Oxalobacteraceae</taxon>
        <taxon>Telluria group</taxon>
        <taxon>Massilia</taxon>
    </lineage>
</organism>